<name>A0ABD0SGF1_LOXSC</name>
<feature type="compositionally biased region" description="Low complexity" evidence="1">
    <location>
        <begin position="1291"/>
        <end position="1302"/>
    </location>
</feature>
<feature type="region of interest" description="Disordered" evidence="1">
    <location>
        <begin position="1004"/>
        <end position="1175"/>
    </location>
</feature>
<feature type="compositionally biased region" description="Basic and acidic residues" evidence="1">
    <location>
        <begin position="599"/>
        <end position="611"/>
    </location>
</feature>
<comment type="caution">
    <text evidence="2">The sequence shown here is derived from an EMBL/GenBank/DDBJ whole genome shotgun (WGS) entry which is preliminary data.</text>
</comment>
<protein>
    <submittedName>
        <fullName evidence="2">Uncharacterized protein</fullName>
    </submittedName>
</protein>
<feature type="region of interest" description="Disordered" evidence="1">
    <location>
        <begin position="94"/>
        <end position="133"/>
    </location>
</feature>
<feature type="compositionally biased region" description="Low complexity" evidence="1">
    <location>
        <begin position="1059"/>
        <end position="1073"/>
    </location>
</feature>
<feature type="compositionally biased region" description="Pro residues" evidence="1">
    <location>
        <begin position="1026"/>
        <end position="1035"/>
    </location>
</feature>
<feature type="compositionally biased region" description="Basic and acidic residues" evidence="1">
    <location>
        <begin position="724"/>
        <end position="738"/>
    </location>
</feature>
<gene>
    <name evidence="2" type="ORF">ABMA28_008218</name>
</gene>
<proteinExistence type="predicted"/>
<feature type="compositionally biased region" description="Polar residues" evidence="1">
    <location>
        <begin position="1074"/>
        <end position="1106"/>
    </location>
</feature>
<feature type="compositionally biased region" description="Basic and acidic residues" evidence="1">
    <location>
        <begin position="1253"/>
        <end position="1263"/>
    </location>
</feature>
<organism evidence="2 3">
    <name type="scientific">Loxostege sticticalis</name>
    <name type="common">Beet webworm moth</name>
    <dbReference type="NCBI Taxonomy" id="481309"/>
    <lineage>
        <taxon>Eukaryota</taxon>
        <taxon>Metazoa</taxon>
        <taxon>Ecdysozoa</taxon>
        <taxon>Arthropoda</taxon>
        <taxon>Hexapoda</taxon>
        <taxon>Insecta</taxon>
        <taxon>Pterygota</taxon>
        <taxon>Neoptera</taxon>
        <taxon>Endopterygota</taxon>
        <taxon>Lepidoptera</taxon>
        <taxon>Glossata</taxon>
        <taxon>Ditrysia</taxon>
        <taxon>Pyraloidea</taxon>
        <taxon>Crambidae</taxon>
        <taxon>Pyraustinae</taxon>
        <taxon>Loxostege</taxon>
    </lineage>
</organism>
<dbReference type="Proteomes" id="UP001549921">
    <property type="component" value="Unassembled WGS sequence"/>
</dbReference>
<feature type="compositionally biased region" description="Low complexity" evidence="1">
    <location>
        <begin position="1036"/>
        <end position="1048"/>
    </location>
</feature>
<evidence type="ECO:0000313" key="2">
    <source>
        <dbReference type="EMBL" id="KAL0818910.1"/>
    </source>
</evidence>
<evidence type="ECO:0000313" key="3">
    <source>
        <dbReference type="Proteomes" id="UP001549921"/>
    </source>
</evidence>
<feature type="compositionally biased region" description="Low complexity" evidence="1">
    <location>
        <begin position="612"/>
        <end position="624"/>
    </location>
</feature>
<dbReference type="EMBL" id="JBEDNZ010000021">
    <property type="protein sequence ID" value="KAL0818910.1"/>
    <property type="molecule type" value="Genomic_DNA"/>
</dbReference>
<feature type="region of interest" description="Disordered" evidence="1">
    <location>
        <begin position="1390"/>
        <end position="1425"/>
    </location>
</feature>
<feature type="region of interest" description="Disordered" evidence="1">
    <location>
        <begin position="537"/>
        <end position="818"/>
    </location>
</feature>
<feature type="region of interest" description="Disordered" evidence="1">
    <location>
        <begin position="1"/>
        <end position="23"/>
    </location>
</feature>
<feature type="compositionally biased region" description="Basic and acidic residues" evidence="1">
    <location>
        <begin position="762"/>
        <end position="794"/>
    </location>
</feature>
<feature type="compositionally biased region" description="Basic and acidic residues" evidence="1">
    <location>
        <begin position="644"/>
        <end position="663"/>
    </location>
</feature>
<sequence>MNPPSALHSAMSRERKPFTYTPGGLDLSEIKSERMAKRLMRNAMNEGVPQIPVQQVQSPPATGNIAVPNFNCLPVQVFPTLNLPANPKSLLRTRSHPNQPKEPLVPKVQQPPQFSKPNRTENTAPFYSPVNNNNSSYQRPTSMYEYNASPNNSNTLPRVNYGSTEPVSYLPEMSYEAEYLRAPPRNSNVFNTPNVQPMFKSVKPVENEISASVNINLKENNNFEDSIKRTGTPFNSDVGELSYNVDFKKQINDNNSVRPTEVLVNSENVASFNYEVKGQNNVEDNVKTSIAENSDCTVSSFSFDLKKDNNIENNVNDTDITINSENTASFDIEFKKPNNFQDLDKTVDMSENNKNEESFNINNTVNQSNIEDRVNTADILQQTENTASTFSFDLKRPSSNQDNEKNMDVSLSLESTKLNEDNKIDLDFSIEPISLPRISPSFETRAIEEDTISTDEQREVKVVKKQVKKESSTKEVQNGDQNGDSEAQLTVKLPTKKSAAKTETKVEVVKKQLPDGSIEEVKTTITKTTVDGKTTIATKTETTIIPKEEEEEEEYEEEEEEQEEENGEVEVQEVKENGDDEATEKVIIKKSPAVVQNGEKTKIVTEEERSETTVTKKVAVVQQQEPEEEEEEEEEEVEEEVQQEETKTVVQPKDEPKVEVEKETVEEEETAEEEEEVEVKKVEEEVAEEEVGEEEDKKETVKSEEVEKEEEDVEEEYEEAEEKVEEKVEKPVESKPKDEESEYTEEEYESEKEEVAKPAPETAKEEPEQKEEEKKETKVEEKIETKEEKEEKPEPQPAPKLEPTVPLREPSIPLEKVEDVEIKPIGAATETVTKSHTQNTEIITSNEIPFAPLSTQTEYNRIENIVTVNRTTKTLDSTYENLTQQGIPTVKTYFAPGREPISTSPQPSKAYQPIYPPTVAQQQGERRHSLLLERLSMERQVPTSDLQTYQNNYQYNNQTYEQQRQWSQEPQAEVLTVSNVKPSTITNSQWYQQNQSKKENILYNNVTPASPAPPSQQQWNQSYLTPQPPLPPQTPVQPQAQPQPQYQPTYTDNITQDRNTTSTYQQNNYQTYTPKPTTWGSNNYSNTDTQRSSTYNTQQNQYSLRNQSTTESYQKSTQQYSSSYVPPPWEQDSSYVADTSNQNYYQPPPQTSTFTPSTNQGWTPAPPKSKFSKPPPTAYIPPAPNQSFVKAANTVEPPRVPGKKTYYSEYERRYITVPESNYVPGESKFQPQPDPSPQYYYDNNEPVETSEPQWRKELREFTEKTSQTTEQNSVKPPWEEDSKYAKPPPSSTYTPTPTWSQTLRPNSYRERSFESEYVSQEFKTNTLGRGRPLSTYAKSNVNTIPERVRSVSVDRYNPNSYQGPVVAEHPPVQSHTLNVVPPAKSYHNPNVPAYHAQSRASAEPREQPIYPQPRQFAESRASPLQSRSFKYLQWITGTED</sequence>
<feature type="compositionally biased region" description="Acidic residues" evidence="1">
    <location>
        <begin position="685"/>
        <end position="694"/>
    </location>
</feature>
<feature type="compositionally biased region" description="Polar residues" evidence="1">
    <location>
        <begin position="1264"/>
        <end position="1274"/>
    </location>
</feature>
<feature type="compositionally biased region" description="Polar residues" evidence="1">
    <location>
        <begin position="1131"/>
        <end position="1145"/>
    </location>
</feature>
<reference evidence="2 3" key="1">
    <citation type="submission" date="2024-06" db="EMBL/GenBank/DDBJ databases">
        <title>A chromosome-level genome assembly of beet webworm, Loxostege sticticalis.</title>
        <authorList>
            <person name="Zhang Y."/>
        </authorList>
    </citation>
    <scope>NUCLEOTIDE SEQUENCE [LARGE SCALE GENOMIC DNA]</scope>
    <source>
        <strain evidence="2">AQ028</strain>
        <tissue evidence="2">Male pupae</tissue>
    </source>
</reference>
<accession>A0ABD0SGF1</accession>
<feature type="compositionally biased region" description="Polar residues" evidence="1">
    <location>
        <begin position="1049"/>
        <end position="1058"/>
    </location>
</feature>
<feature type="compositionally biased region" description="Acidic residues" evidence="1">
    <location>
        <begin position="706"/>
        <end position="723"/>
    </location>
</feature>
<feature type="compositionally biased region" description="Acidic residues" evidence="1">
    <location>
        <begin position="739"/>
        <end position="752"/>
    </location>
</feature>
<feature type="compositionally biased region" description="Acidic residues" evidence="1">
    <location>
        <begin position="548"/>
        <end position="571"/>
    </location>
</feature>
<feature type="compositionally biased region" description="Basic and acidic residues" evidence="1">
    <location>
        <begin position="695"/>
        <end position="705"/>
    </location>
</feature>
<feature type="compositionally biased region" description="Polar residues" evidence="1">
    <location>
        <begin position="110"/>
        <end position="133"/>
    </location>
</feature>
<evidence type="ECO:0000256" key="1">
    <source>
        <dbReference type="SAM" id="MobiDB-lite"/>
    </source>
</evidence>
<feature type="compositionally biased region" description="Acidic residues" evidence="1">
    <location>
        <begin position="625"/>
        <end position="643"/>
    </location>
</feature>
<feature type="region of interest" description="Disordered" evidence="1">
    <location>
        <begin position="1221"/>
        <end position="1321"/>
    </location>
</feature>
<feature type="compositionally biased region" description="Acidic residues" evidence="1">
    <location>
        <begin position="664"/>
        <end position="677"/>
    </location>
</feature>
<feature type="compositionally biased region" description="Basic and acidic residues" evidence="1">
    <location>
        <begin position="572"/>
        <end position="587"/>
    </location>
</feature>
<feature type="compositionally biased region" description="Polar residues" evidence="1">
    <location>
        <begin position="478"/>
        <end position="488"/>
    </location>
</feature>
<feature type="region of interest" description="Disordered" evidence="1">
    <location>
        <begin position="465"/>
        <end position="504"/>
    </location>
</feature>
<feature type="compositionally biased region" description="Low complexity" evidence="1">
    <location>
        <begin position="1107"/>
        <end position="1124"/>
    </location>
</feature>